<evidence type="ECO:0000256" key="8">
    <source>
        <dbReference type="PROSITE-ProRule" id="PRU00169"/>
    </source>
</evidence>
<dbReference type="SMART" id="SM00448">
    <property type="entry name" value="REC"/>
    <property type="match status" value="1"/>
</dbReference>
<feature type="compositionally biased region" description="Low complexity" evidence="10">
    <location>
        <begin position="484"/>
        <end position="494"/>
    </location>
</feature>
<keyword evidence="5" id="KW-0090">Biological rhythms</keyword>
<evidence type="ECO:0000313" key="13">
    <source>
        <dbReference type="EMBL" id="KAG2284222.1"/>
    </source>
</evidence>
<dbReference type="InterPro" id="IPR011006">
    <property type="entry name" value="CheY-like_superfamily"/>
</dbReference>
<evidence type="ECO:0008006" key="15">
    <source>
        <dbReference type="Google" id="ProtNLM"/>
    </source>
</evidence>
<feature type="domain" description="CCT" evidence="12">
    <location>
        <begin position="438"/>
        <end position="480"/>
    </location>
</feature>
<dbReference type="Proteomes" id="UP000886595">
    <property type="component" value="Unassembled WGS sequence"/>
</dbReference>
<dbReference type="InterPro" id="IPR045279">
    <property type="entry name" value="ARR-like"/>
</dbReference>
<name>A0A8X7UML6_BRACI</name>
<accession>A0A8X7UML6</accession>
<dbReference type="PANTHER" id="PTHR43874">
    <property type="entry name" value="TWO-COMPONENT RESPONSE REGULATOR"/>
    <property type="match status" value="1"/>
</dbReference>
<evidence type="ECO:0000313" key="14">
    <source>
        <dbReference type="Proteomes" id="UP000886595"/>
    </source>
</evidence>
<dbReference type="PROSITE" id="PS51017">
    <property type="entry name" value="CCT"/>
    <property type="match status" value="1"/>
</dbReference>
<dbReference type="Pfam" id="PF06203">
    <property type="entry name" value="CCT"/>
    <property type="match status" value="1"/>
</dbReference>
<dbReference type="PANTHER" id="PTHR43874:SF95">
    <property type="entry name" value="TWO-COMPONENT RESPONSE REGULATOR-LIKE APRR5"/>
    <property type="match status" value="1"/>
</dbReference>
<keyword evidence="6" id="KW-0804">Transcription</keyword>
<keyword evidence="3" id="KW-0902">Two-component regulatory system</keyword>
<evidence type="ECO:0000256" key="4">
    <source>
        <dbReference type="ARBA" id="ARBA00023015"/>
    </source>
</evidence>
<keyword evidence="14" id="KW-1185">Reference proteome</keyword>
<evidence type="ECO:0000259" key="11">
    <source>
        <dbReference type="PROSITE" id="PS50110"/>
    </source>
</evidence>
<protein>
    <recommendedName>
        <fullName evidence="15">Two-component response regulator-like APRR5</fullName>
    </recommendedName>
</protein>
<comment type="similarity">
    <text evidence="2">Belongs to the ARR-like family.</text>
</comment>
<evidence type="ECO:0000256" key="6">
    <source>
        <dbReference type="ARBA" id="ARBA00023163"/>
    </source>
</evidence>
<dbReference type="GO" id="GO:0000160">
    <property type="term" value="P:phosphorelay signal transduction system"/>
    <property type="evidence" value="ECO:0007669"/>
    <property type="project" value="UniProtKB-KW"/>
</dbReference>
<dbReference type="GO" id="GO:0005634">
    <property type="term" value="C:nucleus"/>
    <property type="evidence" value="ECO:0007669"/>
    <property type="project" value="UniProtKB-SubCell"/>
</dbReference>
<dbReference type="InterPro" id="IPR001789">
    <property type="entry name" value="Sig_transdc_resp-reg_receiver"/>
</dbReference>
<dbReference type="InterPro" id="IPR010402">
    <property type="entry name" value="CCT_domain"/>
</dbReference>
<dbReference type="PROSITE" id="PS50110">
    <property type="entry name" value="RESPONSE_REGULATORY"/>
    <property type="match status" value="1"/>
</dbReference>
<feature type="compositionally biased region" description="Polar residues" evidence="10">
    <location>
        <begin position="201"/>
        <end position="211"/>
    </location>
</feature>
<feature type="domain" description="Response regulatory" evidence="11">
    <location>
        <begin position="55"/>
        <end position="173"/>
    </location>
</feature>
<gene>
    <name evidence="13" type="ORF">Bca52824_055442</name>
</gene>
<evidence type="ECO:0000256" key="7">
    <source>
        <dbReference type="ARBA" id="ARBA00023242"/>
    </source>
</evidence>
<evidence type="ECO:0000256" key="10">
    <source>
        <dbReference type="SAM" id="MobiDB-lite"/>
    </source>
</evidence>
<dbReference type="AlphaFoldDB" id="A0A8X7UML6"/>
<evidence type="ECO:0000256" key="9">
    <source>
        <dbReference type="PROSITE-ProRule" id="PRU00357"/>
    </source>
</evidence>
<proteinExistence type="inferred from homology"/>
<comment type="subcellular location">
    <subcellularLocation>
        <location evidence="1 9">Nucleus</location>
    </subcellularLocation>
</comment>
<comment type="caution">
    <text evidence="13">The sequence shown here is derived from an EMBL/GenBank/DDBJ whole genome shotgun (WGS) entry which is preliminary data.</text>
</comment>
<reference evidence="13 14" key="1">
    <citation type="submission" date="2020-02" db="EMBL/GenBank/DDBJ databases">
        <authorList>
            <person name="Ma Q."/>
            <person name="Huang Y."/>
            <person name="Song X."/>
            <person name="Pei D."/>
        </authorList>
    </citation>
    <scope>NUCLEOTIDE SEQUENCE [LARGE SCALE GENOMIC DNA]</scope>
    <source>
        <strain evidence="13">Sxm20200214</strain>
        <tissue evidence="13">Leaf</tissue>
    </source>
</reference>
<keyword evidence="7 9" id="KW-0539">Nucleus</keyword>
<dbReference type="Gene3D" id="3.40.50.2300">
    <property type="match status" value="1"/>
</dbReference>
<keyword evidence="4" id="KW-0805">Transcription regulation</keyword>
<evidence type="ECO:0000259" key="12">
    <source>
        <dbReference type="PROSITE" id="PS51017"/>
    </source>
</evidence>
<dbReference type="CDD" id="cd17582">
    <property type="entry name" value="psREC_PRR"/>
    <property type="match status" value="1"/>
</dbReference>
<dbReference type="EMBL" id="JAAMPC010000011">
    <property type="protein sequence ID" value="KAG2284222.1"/>
    <property type="molecule type" value="Genomic_DNA"/>
</dbReference>
<comment type="caution">
    <text evidence="8">Lacks conserved residue(s) required for the propagation of feature annotation.</text>
</comment>
<evidence type="ECO:0000256" key="1">
    <source>
        <dbReference type="ARBA" id="ARBA00004123"/>
    </source>
</evidence>
<sequence>MQEMSDEVVEVTVVEKAAEANGEKSARRRMRRKDAAEGGDGLMKWERFLPKISLRVLLVEADDSTRQIVSALLRKCSYKIAAVADGLKAWEMLKGNSESVDLILTEVDLPSISGYALLTLIMEHDTCKNIPVIMMSTQDSVNTVYKCMLKSAADYLVKPLRRNELRNLWQHVWRRQSSQSLVPGSFPIDESVGHEKPEGASANNSTSNQETAFERDQRPVIGNGGDDQSSCSRPEMQGESADVEDSTKEAIDFIGASFRRNTQGNREESVARYESMIELDLSLRRPNTCENQSSGERPSLHPSSASAFTRTLQQVKMITSTDTIHLNRFQVLREDEASFNNRADSSQMNSWPGQSSYPTTVPFNSIQFNTAAMTPASLSPSPSSVSPHEYSSMFHPFNGSMDAEERRHVSSATELSAIGNHCSANSSSVGKNQQSLQREAALNKFRMKRKDRCFEKKVRYESRKKLAGQRPRIKGQFVRQVQSTETTTTQEAPQ</sequence>
<dbReference type="Pfam" id="PF00072">
    <property type="entry name" value="Response_reg"/>
    <property type="match status" value="1"/>
</dbReference>
<organism evidence="13 14">
    <name type="scientific">Brassica carinata</name>
    <name type="common">Ethiopian mustard</name>
    <name type="synonym">Abyssinian cabbage</name>
    <dbReference type="NCBI Taxonomy" id="52824"/>
    <lineage>
        <taxon>Eukaryota</taxon>
        <taxon>Viridiplantae</taxon>
        <taxon>Streptophyta</taxon>
        <taxon>Embryophyta</taxon>
        <taxon>Tracheophyta</taxon>
        <taxon>Spermatophyta</taxon>
        <taxon>Magnoliopsida</taxon>
        <taxon>eudicotyledons</taxon>
        <taxon>Gunneridae</taxon>
        <taxon>Pentapetalae</taxon>
        <taxon>rosids</taxon>
        <taxon>malvids</taxon>
        <taxon>Brassicales</taxon>
        <taxon>Brassicaceae</taxon>
        <taxon>Brassiceae</taxon>
        <taxon>Brassica</taxon>
    </lineage>
</organism>
<evidence type="ECO:0000256" key="5">
    <source>
        <dbReference type="ARBA" id="ARBA00023108"/>
    </source>
</evidence>
<evidence type="ECO:0000256" key="3">
    <source>
        <dbReference type="ARBA" id="ARBA00023012"/>
    </source>
</evidence>
<feature type="region of interest" description="Disordered" evidence="10">
    <location>
        <begin position="184"/>
        <end position="246"/>
    </location>
</feature>
<evidence type="ECO:0000256" key="2">
    <source>
        <dbReference type="ARBA" id="ARBA00010330"/>
    </source>
</evidence>
<feature type="region of interest" description="Disordered" evidence="10">
    <location>
        <begin position="465"/>
        <end position="494"/>
    </location>
</feature>
<dbReference type="OrthoDB" id="60033at2759"/>
<dbReference type="GO" id="GO:0009736">
    <property type="term" value="P:cytokinin-activated signaling pathway"/>
    <property type="evidence" value="ECO:0007669"/>
    <property type="project" value="InterPro"/>
</dbReference>
<dbReference type="SUPFAM" id="SSF52172">
    <property type="entry name" value="CheY-like"/>
    <property type="match status" value="1"/>
</dbReference>
<dbReference type="GO" id="GO:0048511">
    <property type="term" value="P:rhythmic process"/>
    <property type="evidence" value="ECO:0007669"/>
    <property type="project" value="UniProtKB-KW"/>
</dbReference>